<dbReference type="RefSeq" id="WP_072302521.1">
    <property type="nucleotide sequence ID" value="NZ_FPIY01000001.1"/>
</dbReference>
<dbReference type="PANTHER" id="PTHR37841:SF1">
    <property type="entry name" value="DUF3298 DOMAIN-CONTAINING PROTEIN"/>
    <property type="match status" value="1"/>
</dbReference>
<accession>A0A1K1MSN6</accession>
<organism evidence="3 4">
    <name type="scientific">Cellulophaga fucicola</name>
    <dbReference type="NCBI Taxonomy" id="76595"/>
    <lineage>
        <taxon>Bacteria</taxon>
        <taxon>Pseudomonadati</taxon>
        <taxon>Bacteroidota</taxon>
        <taxon>Flavobacteriia</taxon>
        <taxon>Flavobacteriales</taxon>
        <taxon>Flavobacteriaceae</taxon>
        <taxon>Cellulophaga</taxon>
    </lineage>
</organism>
<evidence type="ECO:0000256" key="2">
    <source>
        <dbReference type="SAM" id="SignalP"/>
    </source>
</evidence>
<gene>
    <name evidence="3" type="ORF">SAMN05660313_00874</name>
</gene>
<dbReference type="PANTHER" id="PTHR37841">
    <property type="entry name" value="GLR2918 PROTEIN"/>
    <property type="match status" value="1"/>
</dbReference>
<keyword evidence="2" id="KW-0732">Signal</keyword>
<keyword evidence="1" id="KW-0175">Coiled coil</keyword>
<evidence type="ECO:0000313" key="3">
    <source>
        <dbReference type="EMBL" id="SFW26184.1"/>
    </source>
</evidence>
<dbReference type="Pfam" id="PF14903">
    <property type="entry name" value="WG_beta_rep"/>
    <property type="match status" value="2"/>
</dbReference>
<dbReference type="STRING" id="76595.SAMN05660313_00874"/>
<sequence>MKQLLSILLFSLFFLTAHSQVRTKNEILEKIQDKTLEEIKEEFKEIKQEVEASINLSNIRISGGPLNDTETKYTVPYTAKEDVDLAEYYSNRLSELEFSQEIKNNKTELSWFNDFYLIVYPRSFNTKGLENPKILLDTIYYYDGTKQHTSLTNYNTVNTLKKIDSISILYKYQRYKKAEFIELNNKHNKSNDGKLFLSLIEDHKIELQIDSILESNILYIEALDAKGKPLWEKSTFKSKSNIKSQEKYLEEVILFLTNAIEKIETKEITTKEKYAEYIYNYQPRKEIKIDYTPKTILFNSYAGKVSTIKVYLNPGIVNVEKRLNITNSTIYSNGVTVGSLDNNDGLIDKAGKWVIKPIYRSITHKLLNHYTVTKENDRLLHQFNKEKKELRPVPYIIKNTEVYNNKYIEIFVPTNQNRKTGLLDTETLEYVLKPEERELKLKKEYYISIKESDTASDFFEVYRFADHKKIFEGHFYKIEIDNDLFIVEHIEEASKDASRYIHKKGKYYSYYYDIYNNEGVKLNKESINYFPDKENFGKDELLLVNDSKDQIYFIDKKLRKQKFKLKRFKQVKSFSNGFAAVQDHNNKWGYINTKGDIVIPLKYSRANYFIGNSALIMFNSQSHLIDTNGKVIFTFSGNIIRYSSEPDATKATYTIQSGQLFNHLGKLLN</sequence>
<keyword evidence="4" id="KW-1185">Reference proteome</keyword>
<feature type="signal peptide" evidence="2">
    <location>
        <begin position="1"/>
        <end position="19"/>
    </location>
</feature>
<reference evidence="4" key="1">
    <citation type="submission" date="2016-11" db="EMBL/GenBank/DDBJ databases">
        <authorList>
            <person name="Varghese N."/>
            <person name="Submissions S."/>
        </authorList>
    </citation>
    <scope>NUCLEOTIDE SEQUENCE [LARGE SCALE GENOMIC DNA]</scope>
    <source>
        <strain evidence="4">DSM 24786</strain>
    </source>
</reference>
<dbReference type="InterPro" id="IPR032774">
    <property type="entry name" value="WG_beta_rep"/>
</dbReference>
<feature type="chain" id="PRO_5012792153" evidence="2">
    <location>
        <begin position="20"/>
        <end position="669"/>
    </location>
</feature>
<evidence type="ECO:0000313" key="4">
    <source>
        <dbReference type="Proteomes" id="UP000183257"/>
    </source>
</evidence>
<feature type="coiled-coil region" evidence="1">
    <location>
        <begin position="29"/>
        <end position="56"/>
    </location>
</feature>
<name>A0A1K1MSN6_9FLAO</name>
<protein>
    <submittedName>
        <fullName evidence="3">WG containing repeat-containing protein</fullName>
    </submittedName>
</protein>
<dbReference type="EMBL" id="FPIY01000001">
    <property type="protein sequence ID" value="SFW26184.1"/>
    <property type="molecule type" value="Genomic_DNA"/>
</dbReference>
<proteinExistence type="predicted"/>
<evidence type="ECO:0000256" key="1">
    <source>
        <dbReference type="SAM" id="Coils"/>
    </source>
</evidence>
<dbReference type="AlphaFoldDB" id="A0A1K1MSN6"/>
<dbReference type="OrthoDB" id="679755at2"/>
<dbReference type="Proteomes" id="UP000183257">
    <property type="component" value="Unassembled WGS sequence"/>
</dbReference>